<dbReference type="AlphaFoldDB" id="A0A6L2KF89"/>
<gene>
    <name evidence="3" type="ORF">Tci_019388</name>
</gene>
<dbReference type="SMART" id="SM00343">
    <property type="entry name" value="ZnF_C2HC"/>
    <property type="match status" value="2"/>
</dbReference>
<dbReference type="EMBL" id="BKCJ010002268">
    <property type="protein sequence ID" value="GEU47410.1"/>
    <property type="molecule type" value="Genomic_DNA"/>
</dbReference>
<dbReference type="Gene3D" id="4.10.60.10">
    <property type="entry name" value="Zinc finger, CCHC-type"/>
    <property type="match status" value="1"/>
</dbReference>
<dbReference type="SUPFAM" id="SSF57756">
    <property type="entry name" value="Retrovirus zinc finger-like domains"/>
    <property type="match status" value="1"/>
</dbReference>
<sequence>MINQHVAKALEAHEVNRNLRLENGNGNGNGQGGNENGDGRGDRLVARECTYQEFMKCQPLNFKGTKGVVGLIRWCEKMETVFHISNCSERYWVKFQELIMMCTKMVLEEEDQVEKFIGGLPDNIQGNVIAAEPTRLQDVVRIANNLMDKMLNGYAVKNAKNKRRFDTNHKDNRGQQLLFKRQNTGGQNVARAYTAGNNEKRDYGGTFPYCNRCKLHHKGQCTVRCHNCRRIRHLARDCRSVMAVTTQETPGPNQKVVTCFECEAQGYYLKNCPKVKNQNRGNKARVSDARGKA</sequence>
<feature type="compositionally biased region" description="Gly residues" evidence="1">
    <location>
        <begin position="25"/>
        <end position="36"/>
    </location>
</feature>
<dbReference type="GO" id="GO:0003676">
    <property type="term" value="F:nucleic acid binding"/>
    <property type="evidence" value="ECO:0007669"/>
    <property type="project" value="InterPro"/>
</dbReference>
<evidence type="ECO:0000259" key="2">
    <source>
        <dbReference type="SMART" id="SM00343"/>
    </source>
</evidence>
<organism evidence="3">
    <name type="scientific">Tanacetum cinerariifolium</name>
    <name type="common">Dalmatian daisy</name>
    <name type="synonym">Chrysanthemum cinerariifolium</name>
    <dbReference type="NCBI Taxonomy" id="118510"/>
    <lineage>
        <taxon>Eukaryota</taxon>
        <taxon>Viridiplantae</taxon>
        <taxon>Streptophyta</taxon>
        <taxon>Embryophyta</taxon>
        <taxon>Tracheophyta</taxon>
        <taxon>Spermatophyta</taxon>
        <taxon>Magnoliopsida</taxon>
        <taxon>eudicotyledons</taxon>
        <taxon>Gunneridae</taxon>
        <taxon>Pentapetalae</taxon>
        <taxon>asterids</taxon>
        <taxon>campanulids</taxon>
        <taxon>Asterales</taxon>
        <taxon>Asteraceae</taxon>
        <taxon>Asteroideae</taxon>
        <taxon>Anthemideae</taxon>
        <taxon>Anthemidinae</taxon>
        <taxon>Tanacetum</taxon>
    </lineage>
</organism>
<feature type="domain" description="CCHC-type" evidence="2">
    <location>
        <begin position="224"/>
        <end position="240"/>
    </location>
</feature>
<protein>
    <recommendedName>
        <fullName evidence="2">CCHC-type domain-containing protein</fullName>
    </recommendedName>
</protein>
<feature type="domain" description="CCHC-type" evidence="2">
    <location>
        <begin position="258"/>
        <end position="274"/>
    </location>
</feature>
<dbReference type="GO" id="GO:0008270">
    <property type="term" value="F:zinc ion binding"/>
    <property type="evidence" value="ECO:0007669"/>
    <property type="project" value="InterPro"/>
</dbReference>
<accession>A0A6L2KF89</accession>
<evidence type="ECO:0000256" key="1">
    <source>
        <dbReference type="SAM" id="MobiDB-lite"/>
    </source>
</evidence>
<evidence type="ECO:0000313" key="3">
    <source>
        <dbReference type="EMBL" id="GEU47410.1"/>
    </source>
</evidence>
<dbReference type="InterPro" id="IPR036875">
    <property type="entry name" value="Znf_CCHC_sf"/>
</dbReference>
<comment type="caution">
    <text evidence="3">The sequence shown here is derived from an EMBL/GenBank/DDBJ whole genome shotgun (WGS) entry which is preliminary data.</text>
</comment>
<dbReference type="InterPro" id="IPR001878">
    <property type="entry name" value="Znf_CCHC"/>
</dbReference>
<feature type="region of interest" description="Disordered" evidence="1">
    <location>
        <begin position="20"/>
        <end position="40"/>
    </location>
</feature>
<proteinExistence type="predicted"/>
<name>A0A6L2KF89_TANCI</name>
<reference evidence="3" key="1">
    <citation type="journal article" date="2019" name="Sci. Rep.">
        <title>Draft genome of Tanacetum cinerariifolium, the natural source of mosquito coil.</title>
        <authorList>
            <person name="Yamashiro T."/>
            <person name="Shiraishi A."/>
            <person name="Satake H."/>
            <person name="Nakayama K."/>
        </authorList>
    </citation>
    <scope>NUCLEOTIDE SEQUENCE</scope>
</reference>